<dbReference type="AlphaFoldDB" id="A0A1J1IS55"/>
<dbReference type="OrthoDB" id="8197715at2759"/>
<name>A0A1J1IS55_9DIPT</name>
<keyword evidence="2" id="KW-1185">Reference proteome</keyword>
<evidence type="ECO:0000313" key="1">
    <source>
        <dbReference type="EMBL" id="CRL02388.1"/>
    </source>
</evidence>
<sequence length="288" mass="34945">MYCVDEKCNIRFPYKLHQKIHVHPLPKCSFKFANSKIGVPIWKKVKINDFIFYDTENHQTPPYNPLTDPHLKSFFKRKVYLNALRKNQFITDDNYVLCSTKNINDYRNFLHRIKTEVDAVDRRKKNCSDLDFHRIKLSNLLFDKIQKKNLKSRGKSEKIQGCVGVRCRNINPLKHETIFELKKMYKMHHENQRKKQFLEGIRNYDLRLIKIKEMQQLKHKQFRERAVKRELETMEKQKYVKEQRKIHRTKTKNSIIAKERMLQKKIGKFLSQQKKINLIVKCPEVRDW</sequence>
<reference evidence="1 2" key="1">
    <citation type="submission" date="2015-04" db="EMBL/GenBank/DDBJ databases">
        <authorList>
            <person name="Syromyatnikov M.Y."/>
            <person name="Popov V.N."/>
        </authorList>
    </citation>
    <scope>NUCLEOTIDE SEQUENCE [LARGE SCALE GENOMIC DNA]</scope>
</reference>
<proteinExistence type="predicted"/>
<protein>
    <submittedName>
        <fullName evidence="1">CLUMA_CG015256, isoform A</fullName>
    </submittedName>
</protein>
<dbReference type="EMBL" id="CVRI01000057">
    <property type="protein sequence ID" value="CRL02388.1"/>
    <property type="molecule type" value="Genomic_DNA"/>
</dbReference>
<evidence type="ECO:0000313" key="2">
    <source>
        <dbReference type="Proteomes" id="UP000183832"/>
    </source>
</evidence>
<dbReference type="Proteomes" id="UP000183832">
    <property type="component" value="Unassembled WGS sequence"/>
</dbReference>
<organism evidence="1 2">
    <name type="scientific">Clunio marinus</name>
    <dbReference type="NCBI Taxonomy" id="568069"/>
    <lineage>
        <taxon>Eukaryota</taxon>
        <taxon>Metazoa</taxon>
        <taxon>Ecdysozoa</taxon>
        <taxon>Arthropoda</taxon>
        <taxon>Hexapoda</taxon>
        <taxon>Insecta</taxon>
        <taxon>Pterygota</taxon>
        <taxon>Neoptera</taxon>
        <taxon>Endopterygota</taxon>
        <taxon>Diptera</taxon>
        <taxon>Nematocera</taxon>
        <taxon>Chironomoidea</taxon>
        <taxon>Chironomidae</taxon>
        <taxon>Clunio</taxon>
    </lineage>
</organism>
<gene>
    <name evidence="1" type="ORF">CLUMA_CG015256</name>
</gene>
<accession>A0A1J1IS55</accession>